<feature type="compositionally biased region" description="Polar residues" evidence="1">
    <location>
        <begin position="7"/>
        <end position="26"/>
    </location>
</feature>
<evidence type="ECO:0000313" key="3">
    <source>
        <dbReference type="Proteomes" id="UP001153069"/>
    </source>
</evidence>
<sequence>MEWSSRFIGNSSNSATKEPLPSTTNKDNLKTGGIMSNQEMNSHQPNTPQPEQKKNGGAELVDTPRDERCPPPIDTIFCDSMSTIAEMLSFDSDDSTEGARDVVAAASNEQMTPSAVGNQYYGHRGVCLTPDANQTCQRRGRFLVWPANLSAPSLALPDTRG</sequence>
<feature type="region of interest" description="Disordered" evidence="1">
    <location>
        <begin position="1"/>
        <end position="72"/>
    </location>
</feature>
<accession>A0A9N8EVZ0</accession>
<protein>
    <submittedName>
        <fullName evidence="2">Uncharacterized protein</fullName>
    </submittedName>
</protein>
<dbReference type="AlphaFoldDB" id="A0A9N8EVZ0"/>
<reference evidence="2" key="1">
    <citation type="submission" date="2020-06" db="EMBL/GenBank/DDBJ databases">
        <authorList>
            <consortium name="Plant Systems Biology data submission"/>
        </authorList>
    </citation>
    <scope>NUCLEOTIDE SEQUENCE</scope>
    <source>
        <strain evidence="2">D6</strain>
    </source>
</reference>
<name>A0A9N8EVZ0_9STRA</name>
<keyword evidence="3" id="KW-1185">Reference proteome</keyword>
<evidence type="ECO:0000313" key="2">
    <source>
        <dbReference type="EMBL" id="CAB9526579.1"/>
    </source>
</evidence>
<feature type="compositionally biased region" description="Polar residues" evidence="1">
    <location>
        <begin position="34"/>
        <end position="50"/>
    </location>
</feature>
<evidence type="ECO:0000256" key="1">
    <source>
        <dbReference type="SAM" id="MobiDB-lite"/>
    </source>
</evidence>
<feature type="compositionally biased region" description="Basic and acidic residues" evidence="1">
    <location>
        <begin position="51"/>
        <end position="69"/>
    </location>
</feature>
<proteinExistence type="predicted"/>
<dbReference type="Proteomes" id="UP001153069">
    <property type="component" value="Unassembled WGS sequence"/>
</dbReference>
<dbReference type="EMBL" id="CAICTM010001848">
    <property type="protein sequence ID" value="CAB9526579.1"/>
    <property type="molecule type" value="Genomic_DNA"/>
</dbReference>
<organism evidence="2 3">
    <name type="scientific">Seminavis robusta</name>
    <dbReference type="NCBI Taxonomy" id="568900"/>
    <lineage>
        <taxon>Eukaryota</taxon>
        <taxon>Sar</taxon>
        <taxon>Stramenopiles</taxon>
        <taxon>Ochrophyta</taxon>
        <taxon>Bacillariophyta</taxon>
        <taxon>Bacillariophyceae</taxon>
        <taxon>Bacillariophycidae</taxon>
        <taxon>Naviculales</taxon>
        <taxon>Naviculaceae</taxon>
        <taxon>Seminavis</taxon>
    </lineage>
</organism>
<comment type="caution">
    <text evidence="2">The sequence shown here is derived from an EMBL/GenBank/DDBJ whole genome shotgun (WGS) entry which is preliminary data.</text>
</comment>
<gene>
    <name evidence="2" type="ORF">SEMRO_1850_G301601.1</name>
</gene>